<name>A0ABD2NCI8_9CUCU</name>
<protein>
    <submittedName>
        <fullName evidence="3">Uncharacterized protein</fullName>
    </submittedName>
</protein>
<dbReference type="EMBL" id="JABFTP020000103">
    <property type="protein sequence ID" value="KAL3276456.1"/>
    <property type="molecule type" value="Genomic_DNA"/>
</dbReference>
<gene>
    <name evidence="3" type="ORF">HHI36_011837</name>
</gene>
<feature type="transmembrane region" description="Helical" evidence="1">
    <location>
        <begin position="151"/>
        <end position="174"/>
    </location>
</feature>
<proteinExistence type="predicted"/>
<dbReference type="AlphaFoldDB" id="A0ABD2NCI8"/>
<keyword evidence="4" id="KW-1185">Reference proteome</keyword>
<keyword evidence="2" id="KW-0732">Signal</keyword>
<evidence type="ECO:0000313" key="3">
    <source>
        <dbReference type="EMBL" id="KAL3276456.1"/>
    </source>
</evidence>
<evidence type="ECO:0000256" key="2">
    <source>
        <dbReference type="SAM" id="SignalP"/>
    </source>
</evidence>
<sequence>MLKCVVFLTVFYAVLFVNSAEDKGGSINDSYLEAYTETKNLNSRNPPVVKGNRREIDTGYPYPGFPTGPQYNPVYIPQKNYGSPSSYGPPQPVYGPPQPVYGPPQPVYGPPQPIYGPPSQPSNFNGLPYSLIESIIDKFKFKLDLFTIGKIILKLVIFKKIVSFIAILCLLLFIPSLKNKNMMQMPQMEDDQLFRNFAEGYSKFE</sequence>
<comment type="caution">
    <text evidence="3">The sequence shown here is derived from an EMBL/GenBank/DDBJ whole genome shotgun (WGS) entry which is preliminary data.</text>
</comment>
<keyword evidence="1" id="KW-0472">Membrane</keyword>
<evidence type="ECO:0000313" key="4">
    <source>
        <dbReference type="Proteomes" id="UP001516400"/>
    </source>
</evidence>
<keyword evidence="1" id="KW-1133">Transmembrane helix</keyword>
<feature type="signal peptide" evidence="2">
    <location>
        <begin position="1"/>
        <end position="19"/>
    </location>
</feature>
<dbReference type="Proteomes" id="UP001516400">
    <property type="component" value="Unassembled WGS sequence"/>
</dbReference>
<reference evidence="3 4" key="1">
    <citation type="journal article" date="2021" name="BMC Biol.">
        <title>Horizontally acquired antibacterial genes associated with adaptive radiation of ladybird beetles.</title>
        <authorList>
            <person name="Li H.S."/>
            <person name="Tang X.F."/>
            <person name="Huang Y.H."/>
            <person name="Xu Z.Y."/>
            <person name="Chen M.L."/>
            <person name="Du X.Y."/>
            <person name="Qiu B.Y."/>
            <person name="Chen P.T."/>
            <person name="Zhang W."/>
            <person name="Slipinski A."/>
            <person name="Escalona H.E."/>
            <person name="Waterhouse R.M."/>
            <person name="Zwick A."/>
            <person name="Pang H."/>
        </authorList>
    </citation>
    <scope>NUCLEOTIDE SEQUENCE [LARGE SCALE GENOMIC DNA]</scope>
    <source>
        <strain evidence="3">SYSU2018</strain>
    </source>
</reference>
<evidence type="ECO:0000256" key="1">
    <source>
        <dbReference type="SAM" id="Phobius"/>
    </source>
</evidence>
<accession>A0ABD2NCI8</accession>
<organism evidence="3 4">
    <name type="scientific">Cryptolaemus montrouzieri</name>
    <dbReference type="NCBI Taxonomy" id="559131"/>
    <lineage>
        <taxon>Eukaryota</taxon>
        <taxon>Metazoa</taxon>
        <taxon>Ecdysozoa</taxon>
        <taxon>Arthropoda</taxon>
        <taxon>Hexapoda</taxon>
        <taxon>Insecta</taxon>
        <taxon>Pterygota</taxon>
        <taxon>Neoptera</taxon>
        <taxon>Endopterygota</taxon>
        <taxon>Coleoptera</taxon>
        <taxon>Polyphaga</taxon>
        <taxon>Cucujiformia</taxon>
        <taxon>Coccinelloidea</taxon>
        <taxon>Coccinellidae</taxon>
        <taxon>Scymninae</taxon>
        <taxon>Scymnini</taxon>
        <taxon>Cryptolaemus</taxon>
    </lineage>
</organism>
<feature type="chain" id="PRO_5044740758" evidence="2">
    <location>
        <begin position="20"/>
        <end position="205"/>
    </location>
</feature>
<keyword evidence="1" id="KW-0812">Transmembrane</keyword>